<protein>
    <recommendedName>
        <fullName evidence="5">Transmembrane protein</fullName>
    </recommendedName>
</protein>
<feature type="transmembrane region" description="Helical" evidence="2">
    <location>
        <begin position="50"/>
        <end position="70"/>
    </location>
</feature>
<feature type="transmembrane region" description="Helical" evidence="2">
    <location>
        <begin position="228"/>
        <end position="245"/>
    </location>
</feature>
<feature type="transmembrane region" description="Helical" evidence="2">
    <location>
        <begin position="336"/>
        <end position="356"/>
    </location>
</feature>
<comment type="caution">
    <text evidence="3">The sequence shown here is derived from an EMBL/GenBank/DDBJ whole genome shotgun (WGS) entry which is preliminary data.</text>
</comment>
<sequence>MQPYVDANNVTIPWGSLCASPIATSVNWPVICAMDLAGNWPCCGLDHYNYLLSLFLWSIYASLTCLFCWYSDIFIDFKSTVEELHHIQTQALGVVIARQKQMVMGKQVTDPRRLLMMLAMWTELTGFSFIPYQLLYSAYSNGAYVAQLPASFQLGKFVFLTTFLAFYNGCPSLNPRHPVEQFRGQILAPFLFDACFMTYLYSILDVGGCANDMDRILWLGKCGNPRQYWGFFAAAIVVFITYYWGTLQYKLKLSEQVFAVRFRFQTSFNSLMTFTRTVCCMGFYTMQKLLLYFNRVDVMIGMSVMNATMFALLLRYNYAMQPCLGVGLFPNNLRTLSFATACYTSFVACLLGIVLKSQGRVTTNNSDLYVLLAFVGVYPLFALRVWKFNYDRAVHFQVPNLSLMESLEHATPRVRAIAAVCVTLEPHTNMKEVEAIVAQLEGNLQRDTPAEHFMVAAYSCQALWHLWFKYFHVPDSFFELEDTQFCTPFNLWRTVAAPRILARFHAKTDTLASRLWDSDRGWIPQSTKQLRARIEALRPQSQGRRLVHLVQRATDIGWVTKDQKVMASPLMQLCFEKAIRMCAALLRCNSTQARLLAARLLQEMYQCERARLSKGTMIAMMCILSSSPNETLAKSAVLTLLSLFQDRLHEMPADVVRIATTIHLVHLSEFVRRHHARNDGLVVRLLHFAIELLAAIAPLKIEPPNYLSAEYVDNLTRAQAESTLYSLHVLIDNHCDVIHATYAAYVKQLSLPEASRLRFQAKRAFLAASMMVMPMDASLKAESRMRRRGSSLRRRFSSGKQGTLLDHLRSQAPVTTEQFEAIMERKQIAATILQDVQFLLKVGGQKTPIRVVCRHRTSKRVFLALQKYPVYLDYLRDHITYLDYDFIRKLCLEMTRAQRWRFFSRLHESEQSSRNETSHVTDPQTWAEYSQRTNRPVVRTTGSSPDMNVKVTDLE</sequence>
<feature type="transmembrane region" description="Helical" evidence="2">
    <location>
        <begin position="298"/>
        <end position="316"/>
    </location>
</feature>
<reference evidence="3 4" key="1">
    <citation type="journal article" date="2014" name="Genome Biol. Evol.">
        <title>The secreted proteins of Achlya hypogyna and Thraustotheca clavata identify the ancestral oomycete secretome and reveal gene acquisitions by horizontal gene transfer.</title>
        <authorList>
            <person name="Misner I."/>
            <person name="Blouin N."/>
            <person name="Leonard G."/>
            <person name="Richards T.A."/>
            <person name="Lane C.E."/>
        </authorList>
    </citation>
    <scope>NUCLEOTIDE SEQUENCE [LARGE SCALE GENOMIC DNA]</scope>
    <source>
        <strain evidence="3 4">ATCC 48635</strain>
    </source>
</reference>
<evidence type="ECO:0000313" key="3">
    <source>
        <dbReference type="EMBL" id="OQR86557.1"/>
    </source>
</evidence>
<proteinExistence type="predicted"/>
<dbReference type="Proteomes" id="UP000243579">
    <property type="component" value="Unassembled WGS sequence"/>
</dbReference>
<feature type="transmembrane region" description="Helical" evidence="2">
    <location>
        <begin position="114"/>
        <end position="134"/>
    </location>
</feature>
<dbReference type="AlphaFoldDB" id="A0A1V9YLI0"/>
<feature type="compositionally biased region" description="Polar residues" evidence="1">
    <location>
        <begin position="920"/>
        <end position="946"/>
    </location>
</feature>
<feature type="transmembrane region" description="Helical" evidence="2">
    <location>
        <begin position="154"/>
        <end position="174"/>
    </location>
</feature>
<keyword evidence="4" id="KW-1185">Reference proteome</keyword>
<keyword evidence="2" id="KW-0472">Membrane</keyword>
<evidence type="ECO:0000256" key="2">
    <source>
        <dbReference type="SAM" id="Phobius"/>
    </source>
</evidence>
<organism evidence="3 4">
    <name type="scientific">Achlya hypogyna</name>
    <name type="common">Oomycete</name>
    <name type="synonym">Protoachlya hypogyna</name>
    <dbReference type="NCBI Taxonomy" id="1202772"/>
    <lineage>
        <taxon>Eukaryota</taxon>
        <taxon>Sar</taxon>
        <taxon>Stramenopiles</taxon>
        <taxon>Oomycota</taxon>
        <taxon>Saprolegniomycetes</taxon>
        <taxon>Saprolegniales</taxon>
        <taxon>Achlyaceae</taxon>
        <taxon>Achlya</taxon>
    </lineage>
</organism>
<accession>A0A1V9YLI0</accession>
<gene>
    <name evidence="3" type="ORF">ACHHYP_10431</name>
</gene>
<evidence type="ECO:0008006" key="5">
    <source>
        <dbReference type="Google" id="ProtNLM"/>
    </source>
</evidence>
<feature type="transmembrane region" description="Helical" evidence="2">
    <location>
        <begin position="368"/>
        <end position="386"/>
    </location>
</feature>
<dbReference type="OrthoDB" id="77887at2759"/>
<evidence type="ECO:0000313" key="4">
    <source>
        <dbReference type="Proteomes" id="UP000243579"/>
    </source>
</evidence>
<keyword evidence="2" id="KW-0812">Transmembrane</keyword>
<dbReference type="InterPro" id="IPR016024">
    <property type="entry name" value="ARM-type_fold"/>
</dbReference>
<dbReference type="STRING" id="1202772.A0A1V9YLI0"/>
<name>A0A1V9YLI0_ACHHY</name>
<feature type="transmembrane region" description="Helical" evidence="2">
    <location>
        <begin position="186"/>
        <end position="204"/>
    </location>
</feature>
<evidence type="ECO:0000256" key="1">
    <source>
        <dbReference type="SAM" id="MobiDB-lite"/>
    </source>
</evidence>
<keyword evidence="2" id="KW-1133">Transmembrane helix</keyword>
<dbReference type="EMBL" id="JNBR01001498">
    <property type="protein sequence ID" value="OQR86557.1"/>
    <property type="molecule type" value="Genomic_DNA"/>
</dbReference>
<feature type="region of interest" description="Disordered" evidence="1">
    <location>
        <begin position="912"/>
        <end position="955"/>
    </location>
</feature>
<dbReference type="SUPFAM" id="SSF48371">
    <property type="entry name" value="ARM repeat"/>
    <property type="match status" value="1"/>
</dbReference>